<evidence type="ECO:0000313" key="3">
    <source>
        <dbReference type="Proteomes" id="UP000271469"/>
    </source>
</evidence>
<dbReference type="EC" id="6.3.5.2" evidence="2"/>
<keyword evidence="2" id="KW-0436">Ligase</keyword>
<organism evidence="2 3">
    <name type="scientific">Gordonia insulae</name>
    <dbReference type="NCBI Taxonomy" id="2420509"/>
    <lineage>
        <taxon>Bacteria</taxon>
        <taxon>Bacillati</taxon>
        <taxon>Actinomycetota</taxon>
        <taxon>Actinomycetes</taxon>
        <taxon>Mycobacteriales</taxon>
        <taxon>Gordoniaceae</taxon>
        <taxon>Gordonia</taxon>
    </lineage>
</organism>
<dbReference type="InterPro" id="IPR029062">
    <property type="entry name" value="Class_I_gatase-like"/>
</dbReference>
<dbReference type="SUPFAM" id="SSF52317">
    <property type="entry name" value="Class I glutamine amidotransferase-like"/>
    <property type="match status" value="1"/>
</dbReference>
<dbReference type="Pfam" id="PF00117">
    <property type="entry name" value="GATase"/>
    <property type="match status" value="1"/>
</dbReference>
<accession>A0A3G8JII3</accession>
<dbReference type="GO" id="GO:0003922">
    <property type="term" value="F:GMP synthase (glutamine-hydrolyzing) activity"/>
    <property type="evidence" value="ECO:0007669"/>
    <property type="project" value="UniProtKB-EC"/>
</dbReference>
<dbReference type="PROSITE" id="PS51273">
    <property type="entry name" value="GATASE_TYPE_1"/>
    <property type="match status" value="1"/>
</dbReference>
<keyword evidence="3" id="KW-1185">Reference proteome</keyword>
<dbReference type="Gene3D" id="3.40.50.880">
    <property type="match status" value="1"/>
</dbReference>
<name>A0A3G8JII3_9ACTN</name>
<dbReference type="InterPro" id="IPR017926">
    <property type="entry name" value="GATASE"/>
</dbReference>
<dbReference type="AlphaFoldDB" id="A0A3G8JII3"/>
<dbReference type="GO" id="GO:0005829">
    <property type="term" value="C:cytosol"/>
    <property type="evidence" value="ECO:0007669"/>
    <property type="project" value="TreeGrafter"/>
</dbReference>
<gene>
    <name evidence="2" type="primary">guaA_1</name>
    <name evidence="2" type="ORF">D7316_01489</name>
</gene>
<dbReference type="PANTHER" id="PTHR42695">
    <property type="entry name" value="GLUTAMINE AMIDOTRANSFERASE YLR126C-RELATED"/>
    <property type="match status" value="1"/>
</dbReference>
<dbReference type="EMBL" id="CP033972">
    <property type="protein sequence ID" value="AZG44897.1"/>
    <property type="molecule type" value="Genomic_DNA"/>
</dbReference>
<protein>
    <submittedName>
        <fullName evidence="2">GMP synthase [glutamine-hydrolyzing]</fullName>
        <ecNumber evidence="2">6.3.5.2</ecNumber>
    </submittedName>
</protein>
<dbReference type="InterPro" id="IPR044992">
    <property type="entry name" value="ChyE-like"/>
</dbReference>
<dbReference type="KEGG" id="gom:D7316_01489"/>
<evidence type="ECO:0000259" key="1">
    <source>
        <dbReference type="Pfam" id="PF00117"/>
    </source>
</evidence>
<feature type="domain" description="Glutamine amidotransferase" evidence="1">
    <location>
        <begin position="46"/>
        <end position="182"/>
    </location>
</feature>
<reference evidence="2 3" key="1">
    <citation type="submission" date="2018-11" db="EMBL/GenBank/DDBJ databases">
        <title>Gordonia insulae sp. nov., isolated from an island soil.</title>
        <authorList>
            <person name="Kim Y.S."/>
            <person name="Kim S.B."/>
        </authorList>
    </citation>
    <scope>NUCLEOTIDE SEQUENCE [LARGE SCALE GENOMIC DNA]</scope>
    <source>
        <strain evidence="2 3">MMS17-SY073</strain>
    </source>
</reference>
<proteinExistence type="predicted"/>
<dbReference type="CDD" id="cd01741">
    <property type="entry name" value="GATase1_1"/>
    <property type="match status" value="1"/>
</dbReference>
<evidence type="ECO:0000313" key="2">
    <source>
        <dbReference type="EMBL" id="AZG44897.1"/>
    </source>
</evidence>
<dbReference type="PANTHER" id="PTHR42695:SF5">
    <property type="entry name" value="GLUTAMINE AMIDOTRANSFERASE YLR126C-RELATED"/>
    <property type="match status" value="1"/>
</dbReference>
<dbReference type="Proteomes" id="UP000271469">
    <property type="component" value="Chromosome"/>
</dbReference>
<dbReference type="RefSeq" id="WP_232016811.1">
    <property type="nucleotide sequence ID" value="NZ_CP033972.1"/>
</dbReference>
<sequence length="239" mass="25604">MMATPTILELRHAECESPGAYGAGLVDVASIHTVRAWRDPIPDDPAPYAAIIVMGGPMGTDDGPSIPWIDDEIALLRRAIAAGTPIWGACLGSQLLASALGAEITTGPAPEMGIVDITLTDDGLHDPVWSGHGDTTFPALQWHFDTFAVPEGATLLASSAAYPNQLFRHGSCYGIQFHLEVDAVVLEDWLAVDDYRTELIDLLGTDGVAHTVEEMSRIEGVTVPLAMSAIRRWFDLFVA</sequence>